<evidence type="ECO:0000313" key="2">
    <source>
        <dbReference type="EMBL" id="CAI9536973.1"/>
    </source>
</evidence>
<protein>
    <submittedName>
        <fullName evidence="2">Uncharacterized protein</fullName>
    </submittedName>
</protein>
<keyword evidence="3" id="KW-1185">Reference proteome</keyword>
<dbReference type="Proteomes" id="UP001162483">
    <property type="component" value="Unassembled WGS sequence"/>
</dbReference>
<sequence>MSCHSALGWGPPLVSSQVPCSRGPRHFSASRELSVRPMMPLVPFIGFFGLSKDTGAP</sequence>
<name>A0ABN9AM03_9NEOB</name>
<gene>
    <name evidence="2" type="ORF">SPARVUS_LOCUS1123877</name>
</gene>
<reference evidence="2" key="1">
    <citation type="submission" date="2023-05" db="EMBL/GenBank/DDBJ databases">
        <authorList>
            <person name="Stuckert A."/>
        </authorList>
    </citation>
    <scope>NUCLEOTIDE SEQUENCE</scope>
</reference>
<feature type="region of interest" description="Disordered" evidence="1">
    <location>
        <begin position="1"/>
        <end position="25"/>
    </location>
</feature>
<dbReference type="EMBL" id="CATNWA010000438">
    <property type="protein sequence ID" value="CAI9536973.1"/>
    <property type="molecule type" value="Genomic_DNA"/>
</dbReference>
<evidence type="ECO:0000313" key="3">
    <source>
        <dbReference type="Proteomes" id="UP001162483"/>
    </source>
</evidence>
<comment type="caution">
    <text evidence="2">The sequence shown here is derived from an EMBL/GenBank/DDBJ whole genome shotgun (WGS) entry which is preliminary data.</text>
</comment>
<proteinExistence type="predicted"/>
<accession>A0ABN9AM03</accession>
<evidence type="ECO:0000256" key="1">
    <source>
        <dbReference type="SAM" id="MobiDB-lite"/>
    </source>
</evidence>
<organism evidence="2 3">
    <name type="scientific">Staurois parvus</name>
    <dbReference type="NCBI Taxonomy" id="386267"/>
    <lineage>
        <taxon>Eukaryota</taxon>
        <taxon>Metazoa</taxon>
        <taxon>Chordata</taxon>
        <taxon>Craniata</taxon>
        <taxon>Vertebrata</taxon>
        <taxon>Euteleostomi</taxon>
        <taxon>Amphibia</taxon>
        <taxon>Batrachia</taxon>
        <taxon>Anura</taxon>
        <taxon>Neobatrachia</taxon>
        <taxon>Ranoidea</taxon>
        <taxon>Ranidae</taxon>
        <taxon>Staurois</taxon>
    </lineage>
</organism>